<dbReference type="GO" id="GO:0005737">
    <property type="term" value="C:cytoplasm"/>
    <property type="evidence" value="ECO:0007669"/>
    <property type="project" value="TreeGrafter"/>
</dbReference>
<feature type="non-terminal residue" evidence="6">
    <location>
        <position position="65"/>
    </location>
</feature>
<dbReference type="SUPFAM" id="SSF52540">
    <property type="entry name" value="P-loop containing nucleoside triphosphate hydrolases"/>
    <property type="match status" value="1"/>
</dbReference>
<evidence type="ECO:0000256" key="5">
    <source>
        <dbReference type="ARBA" id="ARBA00022842"/>
    </source>
</evidence>
<protein>
    <submittedName>
        <fullName evidence="6">Adenylosuccinate synthetase</fullName>
    </submittedName>
</protein>
<dbReference type="InterPro" id="IPR027417">
    <property type="entry name" value="P-loop_NTPase"/>
</dbReference>
<evidence type="ECO:0000313" key="7">
    <source>
        <dbReference type="Proteomes" id="UP000034607"/>
    </source>
</evidence>
<dbReference type="GO" id="GO:0046872">
    <property type="term" value="F:metal ion binding"/>
    <property type="evidence" value="ECO:0007669"/>
    <property type="project" value="UniProtKB-KW"/>
</dbReference>
<evidence type="ECO:0000313" key="6">
    <source>
        <dbReference type="EMBL" id="KKU55854.1"/>
    </source>
</evidence>
<dbReference type="Proteomes" id="UP000034607">
    <property type="component" value="Unassembled WGS sequence"/>
</dbReference>
<evidence type="ECO:0000256" key="2">
    <source>
        <dbReference type="ARBA" id="ARBA00022723"/>
    </source>
</evidence>
<keyword evidence="4" id="KW-0658">Purine biosynthesis</keyword>
<keyword evidence="1" id="KW-0436">Ligase</keyword>
<dbReference type="PANTHER" id="PTHR11846:SF0">
    <property type="entry name" value="ADENYLOSUCCINATE SYNTHETASE"/>
    <property type="match status" value="1"/>
</dbReference>
<evidence type="ECO:0000256" key="1">
    <source>
        <dbReference type="ARBA" id="ARBA00022598"/>
    </source>
</evidence>
<reference evidence="6 7" key="1">
    <citation type="journal article" date="2015" name="Nature">
        <title>rRNA introns, odd ribosomes, and small enigmatic genomes across a large radiation of phyla.</title>
        <authorList>
            <person name="Brown C.T."/>
            <person name="Hug L.A."/>
            <person name="Thomas B.C."/>
            <person name="Sharon I."/>
            <person name="Castelle C.J."/>
            <person name="Singh A."/>
            <person name="Wilkins M.J."/>
            <person name="Williams K.H."/>
            <person name="Banfield J.F."/>
        </authorList>
    </citation>
    <scope>NUCLEOTIDE SEQUENCE [LARGE SCALE GENOMIC DNA]</scope>
</reference>
<evidence type="ECO:0000256" key="3">
    <source>
        <dbReference type="ARBA" id="ARBA00022741"/>
    </source>
</evidence>
<proteinExistence type="predicted"/>
<dbReference type="PANTHER" id="PTHR11846">
    <property type="entry name" value="ADENYLOSUCCINATE SYNTHETASE"/>
    <property type="match status" value="1"/>
</dbReference>
<dbReference type="InterPro" id="IPR001114">
    <property type="entry name" value="Adenylosuccinate_synthetase"/>
</dbReference>
<dbReference type="InterPro" id="IPR042109">
    <property type="entry name" value="Adenylosuccinate_synth_dom1"/>
</dbReference>
<evidence type="ECO:0000256" key="4">
    <source>
        <dbReference type="ARBA" id="ARBA00022755"/>
    </source>
</evidence>
<gene>
    <name evidence="6" type="ORF">UX78_C0015G0001</name>
</gene>
<keyword evidence="5" id="KW-0460">Magnesium</keyword>
<dbReference type="GO" id="GO:0044208">
    <property type="term" value="P:'de novo' AMP biosynthetic process"/>
    <property type="evidence" value="ECO:0007669"/>
    <property type="project" value="TreeGrafter"/>
</dbReference>
<dbReference type="Gene3D" id="3.40.440.10">
    <property type="entry name" value="Adenylosuccinate Synthetase, subunit A, domain 1"/>
    <property type="match status" value="1"/>
</dbReference>
<dbReference type="AlphaFoldDB" id="A0A0G1REV6"/>
<keyword evidence="3" id="KW-0547">Nucleotide-binding</keyword>
<organism evidence="6 7">
    <name type="scientific">Candidatus Amesbacteria bacterium GW2011_GWA2_47_11</name>
    <dbReference type="NCBI Taxonomy" id="1618357"/>
    <lineage>
        <taxon>Bacteria</taxon>
        <taxon>Candidatus Amesiibacteriota</taxon>
    </lineage>
</organism>
<dbReference type="GO" id="GO:0046040">
    <property type="term" value="P:IMP metabolic process"/>
    <property type="evidence" value="ECO:0007669"/>
    <property type="project" value="TreeGrafter"/>
</dbReference>
<accession>A0A0G1REV6</accession>
<dbReference type="GO" id="GO:0000166">
    <property type="term" value="F:nucleotide binding"/>
    <property type="evidence" value="ECO:0007669"/>
    <property type="project" value="UniProtKB-KW"/>
</dbReference>
<comment type="caution">
    <text evidence="6">The sequence shown here is derived from an EMBL/GenBank/DDBJ whole genome shotgun (WGS) entry which is preliminary data.</text>
</comment>
<dbReference type="GO" id="GO:0004019">
    <property type="term" value="F:adenylosuccinate synthase activity"/>
    <property type="evidence" value="ECO:0007669"/>
    <property type="project" value="InterPro"/>
</dbReference>
<sequence length="65" mass="7000">MKNNLKNWQGTACVIGVDFGDSGKGRLVDELATRAHIVARYNGGSNAGHTVKNKFGKFALHIMPS</sequence>
<keyword evidence="2" id="KW-0479">Metal-binding</keyword>
<dbReference type="EMBL" id="LCNM01000015">
    <property type="protein sequence ID" value="KKU55854.1"/>
    <property type="molecule type" value="Genomic_DNA"/>
</dbReference>
<dbReference type="Pfam" id="PF00709">
    <property type="entry name" value="Adenylsucc_synt"/>
    <property type="match status" value="1"/>
</dbReference>
<name>A0A0G1REV6_9BACT</name>